<dbReference type="OrthoDB" id="2317079at2759"/>
<comment type="caution">
    <text evidence="2">The sequence shown here is derived from an EMBL/GenBank/DDBJ whole genome shotgun (WGS) entry which is preliminary data.</text>
</comment>
<feature type="region of interest" description="Disordered" evidence="1">
    <location>
        <begin position="136"/>
        <end position="189"/>
    </location>
</feature>
<sequence length="255" mass="29004">MSSFLDSNLLKSSIIQSLSIDYWERGSHMWGSVSDWDIYYINSIPGVSKAQAHSALGIELGIILEELSPKDRDYYKAVDLKRSLKNCKSDQVNIELWQEHSVKLGKLAVENRVHKCEILMTGICAVTRAVTNEFTSLKRKSDKPHSPDNDNDETSEKKARVEDENQETIDYGNNLSDNSNEQRISQSSAEDNLAKKLNNQSENLCKKSTEETSPADFDLNKFRKELIEDLSASFRSELQNIKMEVEKIKSHVKIS</sequence>
<keyword evidence="3" id="KW-1185">Reference proteome</keyword>
<accession>A0A9W4X405</accession>
<organism evidence="2 3">
    <name type="scientific">Funneliformis geosporum</name>
    <dbReference type="NCBI Taxonomy" id="1117311"/>
    <lineage>
        <taxon>Eukaryota</taxon>
        <taxon>Fungi</taxon>
        <taxon>Fungi incertae sedis</taxon>
        <taxon>Mucoromycota</taxon>
        <taxon>Glomeromycotina</taxon>
        <taxon>Glomeromycetes</taxon>
        <taxon>Glomerales</taxon>
        <taxon>Glomeraceae</taxon>
        <taxon>Funneliformis</taxon>
    </lineage>
</organism>
<gene>
    <name evidence="2" type="ORF">FWILDA_LOCUS11797</name>
</gene>
<name>A0A9W4X405_9GLOM</name>
<evidence type="ECO:0000256" key="1">
    <source>
        <dbReference type="SAM" id="MobiDB-lite"/>
    </source>
</evidence>
<feature type="compositionally biased region" description="Polar residues" evidence="1">
    <location>
        <begin position="171"/>
        <end position="189"/>
    </location>
</feature>
<dbReference type="AlphaFoldDB" id="A0A9W4X405"/>
<proteinExistence type="predicted"/>
<protein>
    <submittedName>
        <fullName evidence="2">7124_t:CDS:1</fullName>
    </submittedName>
</protein>
<dbReference type="Proteomes" id="UP001153678">
    <property type="component" value="Unassembled WGS sequence"/>
</dbReference>
<feature type="compositionally biased region" description="Basic and acidic residues" evidence="1">
    <location>
        <begin position="143"/>
        <end position="163"/>
    </location>
</feature>
<reference evidence="2" key="1">
    <citation type="submission" date="2022-08" db="EMBL/GenBank/DDBJ databases">
        <authorList>
            <person name="Kallberg Y."/>
            <person name="Tangrot J."/>
            <person name="Rosling A."/>
        </authorList>
    </citation>
    <scope>NUCLEOTIDE SEQUENCE</scope>
    <source>
        <strain evidence="2">Wild A</strain>
    </source>
</reference>
<dbReference type="EMBL" id="CAMKVN010003497">
    <property type="protein sequence ID" value="CAI2184879.1"/>
    <property type="molecule type" value="Genomic_DNA"/>
</dbReference>
<evidence type="ECO:0000313" key="3">
    <source>
        <dbReference type="Proteomes" id="UP001153678"/>
    </source>
</evidence>
<evidence type="ECO:0000313" key="2">
    <source>
        <dbReference type="EMBL" id="CAI2184879.1"/>
    </source>
</evidence>